<evidence type="ECO:0000313" key="2">
    <source>
        <dbReference type="EMBL" id="GAX81197.1"/>
    </source>
</evidence>
<protein>
    <recommendedName>
        <fullName evidence="4">Sel1 repeat family protein</fullName>
    </recommendedName>
</protein>
<feature type="signal peptide" evidence="1">
    <location>
        <begin position="1"/>
        <end position="22"/>
    </location>
</feature>
<keyword evidence="3" id="KW-1185">Reference proteome</keyword>
<accession>A0A250XDN6</accession>
<dbReference type="SUPFAM" id="SSF81901">
    <property type="entry name" value="HCP-like"/>
    <property type="match status" value="1"/>
</dbReference>
<dbReference type="SMART" id="SM00671">
    <property type="entry name" value="SEL1"/>
    <property type="match status" value="1"/>
</dbReference>
<dbReference type="Gene3D" id="1.25.40.10">
    <property type="entry name" value="Tetratricopeptide repeat domain"/>
    <property type="match status" value="1"/>
</dbReference>
<dbReference type="AlphaFoldDB" id="A0A250XDN6"/>
<evidence type="ECO:0008006" key="4">
    <source>
        <dbReference type="Google" id="ProtNLM"/>
    </source>
</evidence>
<comment type="caution">
    <text evidence="2">The sequence shown here is derived from an EMBL/GenBank/DDBJ whole genome shotgun (WGS) entry which is preliminary data.</text>
</comment>
<name>A0A250XDN6_9CHLO</name>
<dbReference type="Pfam" id="PF08238">
    <property type="entry name" value="Sel1"/>
    <property type="match status" value="1"/>
</dbReference>
<proteinExistence type="predicted"/>
<dbReference type="InterPro" id="IPR006597">
    <property type="entry name" value="Sel1-like"/>
</dbReference>
<dbReference type="OrthoDB" id="537645at2759"/>
<dbReference type="PANTHER" id="PTHR36792:SF5">
    <property type="entry name" value="SEL1 REPEAT PROTEIN"/>
    <property type="match status" value="1"/>
</dbReference>
<evidence type="ECO:0000313" key="3">
    <source>
        <dbReference type="Proteomes" id="UP000232323"/>
    </source>
</evidence>
<gene>
    <name evidence="2" type="ORF">CEUSTIGMA_g8630.t1</name>
</gene>
<dbReference type="InterPro" id="IPR011990">
    <property type="entry name" value="TPR-like_helical_dom_sf"/>
</dbReference>
<dbReference type="PANTHER" id="PTHR36792">
    <property type="entry name" value="EXPRESSED PROTEIN"/>
    <property type="match status" value="1"/>
</dbReference>
<keyword evidence="1" id="KW-0732">Signal</keyword>
<feature type="chain" id="PRO_5012060853" description="Sel1 repeat family protein" evidence="1">
    <location>
        <begin position="23"/>
        <end position="148"/>
    </location>
</feature>
<reference evidence="2 3" key="1">
    <citation type="submission" date="2017-08" db="EMBL/GenBank/DDBJ databases">
        <title>Acidophilic green algal genome provides insights into adaptation to an acidic environment.</title>
        <authorList>
            <person name="Hirooka S."/>
            <person name="Hirose Y."/>
            <person name="Kanesaki Y."/>
            <person name="Higuchi S."/>
            <person name="Fujiwara T."/>
            <person name="Onuma R."/>
            <person name="Era A."/>
            <person name="Ohbayashi R."/>
            <person name="Uzuka A."/>
            <person name="Nozaki H."/>
            <person name="Yoshikawa H."/>
            <person name="Miyagishima S.Y."/>
        </authorList>
    </citation>
    <scope>NUCLEOTIDE SEQUENCE [LARGE SCALE GENOMIC DNA]</scope>
    <source>
        <strain evidence="2 3">NIES-2499</strain>
    </source>
</reference>
<evidence type="ECO:0000256" key="1">
    <source>
        <dbReference type="SAM" id="SignalP"/>
    </source>
</evidence>
<dbReference type="Proteomes" id="UP000232323">
    <property type="component" value="Unassembled WGS sequence"/>
</dbReference>
<dbReference type="EMBL" id="BEGY01000062">
    <property type="protein sequence ID" value="GAX81197.1"/>
    <property type="molecule type" value="Genomic_DNA"/>
</dbReference>
<organism evidence="2 3">
    <name type="scientific">Chlamydomonas eustigma</name>
    <dbReference type="NCBI Taxonomy" id="1157962"/>
    <lineage>
        <taxon>Eukaryota</taxon>
        <taxon>Viridiplantae</taxon>
        <taxon>Chlorophyta</taxon>
        <taxon>core chlorophytes</taxon>
        <taxon>Chlorophyceae</taxon>
        <taxon>CS clade</taxon>
        <taxon>Chlamydomonadales</taxon>
        <taxon>Chlamydomonadaceae</taxon>
        <taxon>Chlamydomonas</taxon>
    </lineage>
</organism>
<sequence length="148" mass="16640">MTAAALTCSAIVVLMFPHVLRGRGRSAQKENVVHSLHLDEDGSSPNPSEDVVRIPLSEVVRFKEQQWFVEELEGARDGDPNAMLRLAKMYLHGQGCEKNGTMAHEWLRKARYLGVPCSLEELYAGDDWQAERARAAAEERRALKGRRP</sequence>